<dbReference type="Gene3D" id="1.20.80.60">
    <property type="match status" value="1"/>
</dbReference>
<accession>A0A2B4RXH6</accession>
<organism evidence="2 3">
    <name type="scientific">Stylophora pistillata</name>
    <name type="common">Smooth cauliflower coral</name>
    <dbReference type="NCBI Taxonomy" id="50429"/>
    <lineage>
        <taxon>Eukaryota</taxon>
        <taxon>Metazoa</taxon>
        <taxon>Cnidaria</taxon>
        <taxon>Anthozoa</taxon>
        <taxon>Hexacorallia</taxon>
        <taxon>Scleractinia</taxon>
        <taxon>Astrocoeniina</taxon>
        <taxon>Pocilloporidae</taxon>
        <taxon>Stylophora</taxon>
    </lineage>
</organism>
<reference evidence="3" key="1">
    <citation type="journal article" date="2017" name="bioRxiv">
        <title>Comparative analysis of the genomes of Stylophora pistillata and Acropora digitifera provides evidence for extensive differences between species of corals.</title>
        <authorList>
            <person name="Voolstra C.R."/>
            <person name="Li Y."/>
            <person name="Liew Y.J."/>
            <person name="Baumgarten S."/>
            <person name="Zoccola D."/>
            <person name="Flot J.-F."/>
            <person name="Tambutte S."/>
            <person name="Allemand D."/>
            <person name="Aranda M."/>
        </authorList>
    </citation>
    <scope>NUCLEOTIDE SEQUENCE [LARGE SCALE GENOMIC DNA]</scope>
</reference>
<dbReference type="EMBL" id="LSMT01000294">
    <property type="protein sequence ID" value="PFX21037.1"/>
    <property type="molecule type" value="Genomic_DNA"/>
</dbReference>
<keyword evidence="3" id="KW-1185">Reference proteome</keyword>
<dbReference type="AlphaFoldDB" id="A0A2B4RXH6"/>
<evidence type="ECO:0000256" key="1">
    <source>
        <dbReference type="SAM" id="MobiDB-lite"/>
    </source>
</evidence>
<feature type="compositionally biased region" description="Polar residues" evidence="1">
    <location>
        <begin position="335"/>
        <end position="347"/>
    </location>
</feature>
<evidence type="ECO:0000313" key="2">
    <source>
        <dbReference type="EMBL" id="PFX21037.1"/>
    </source>
</evidence>
<proteinExistence type="predicted"/>
<feature type="compositionally biased region" description="Acidic residues" evidence="1">
    <location>
        <begin position="300"/>
        <end position="327"/>
    </location>
</feature>
<dbReference type="OrthoDB" id="6022170at2759"/>
<evidence type="ECO:0000313" key="3">
    <source>
        <dbReference type="Proteomes" id="UP000225706"/>
    </source>
</evidence>
<name>A0A2B4RXH6_STYPI</name>
<dbReference type="Proteomes" id="UP000225706">
    <property type="component" value="Unassembled WGS sequence"/>
</dbReference>
<feature type="region of interest" description="Disordered" evidence="1">
    <location>
        <begin position="294"/>
        <end position="347"/>
    </location>
</feature>
<protein>
    <recommendedName>
        <fullName evidence="4">FERM domain-containing protein</fullName>
    </recommendedName>
</protein>
<comment type="caution">
    <text evidence="2">The sequence shown here is derived from an EMBL/GenBank/DDBJ whole genome shotgun (WGS) entry which is preliminary data.</text>
</comment>
<sequence length="347" mass="40249">MAETKSKPIPRKDKICVWTFPEGTQPAVRVEVDGEKIRAEDLLEIAGKTLGINANSLQFFGLFRGIENPTKKFGNNEFIYLPCRYVISIQKWSFDVPREQKHLKTDAGAMHLICLQCIEDIRYGRLKPKPDHIPLIKEYRNPAFPCDKQYVELCQKMFGYGYVFLNDCTIQNDVKMKEVSLTQGMQVDLIANRRGLMIKSKKSAFFAPWRKIRRWSQAQGDSIHFEIYFTEELRFEWVEVQTEQVAFLMSVIAEFVYLMKKDLEEPEVNASIWSKGIPVKKLTWKLIKKELFSKDKKQEESDDEEEPCQGFDNLEEEASTDDEESSDGEQGAKAATSSRRSSQYRFS</sequence>
<evidence type="ECO:0008006" key="4">
    <source>
        <dbReference type="Google" id="ProtNLM"/>
    </source>
</evidence>
<gene>
    <name evidence="2" type="ORF">AWC38_SpisGene14510</name>
</gene>